<keyword evidence="5" id="KW-1185">Reference proteome</keyword>
<dbReference type="AlphaFoldDB" id="A0A6G8FHC8"/>
<dbReference type="KEGG" id="lins:G7067_04680"/>
<evidence type="ECO:0000313" key="4">
    <source>
        <dbReference type="EMBL" id="QIM15870.1"/>
    </source>
</evidence>
<evidence type="ECO:0000256" key="2">
    <source>
        <dbReference type="ARBA" id="ARBA00022679"/>
    </source>
</evidence>
<dbReference type="InterPro" id="IPR028098">
    <property type="entry name" value="Glyco_trans_4-like_N"/>
</dbReference>
<dbReference type="GO" id="GO:0016757">
    <property type="term" value="F:glycosyltransferase activity"/>
    <property type="evidence" value="ECO:0007669"/>
    <property type="project" value="UniProtKB-KW"/>
</dbReference>
<dbReference type="Gene3D" id="3.40.50.2000">
    <property type="entry name" value="Glycogen Phosphorylase B"/>
    <property type="match status" value="2"/>
</dbReference>
<dbReference type="RefSeq" id="WP_166322336.1">
    <property type="nucleotide sequence ID" value="NZ_CP049934.1"/>
</dbReference>
<dbReference type="SUPFAM" id="SSF53756">
    <property type="entry name" value="UDP-Glycosyltransferase/glycogen phosphorylase"/>
    <property type="match status" value="1"/>
</dbReference>
<organism evidence="4 5">
    <name type="scientific">Leucobacter insecticola</name>
    <dbReference type="NCBI Taxonomy" id="2714934"/>
    <lineage>
        <taxon>Bacteria</taxon>
        <taxon>Bacillati</taxon>
        <taxon>Actinomycetota</taxon>
        <taxon>Actinomycetes</taxon>
        <taxon>Micrococcales</taxon>
        <taxon>Microbacteriaceae</taxon>
        <taxon>Leucobacter</taxon>
    </lineage>
</organism>
<evidence type="ECO:0000313" key="5">
    <source>
        <dbReference type="Proteomes" id="UP000501387"/>
    </source>
</evidence>
<accession>A0A6G8FHC8</accession>
<evidence type="ECO:0000256" key="1">
    <source>
        <dbReference type="ARBA" id="ARBA00022676"/>
    </source>
</evidence>
<protein>
    <submittedName>
        <fullName evidence="4">Glycosyltransferase family 4 protein</fullName>
    </submittedName>
</protein>
<name>A0A6G8FHC8_9MICO</name>
<gene>
    <name evidence="4" type="ORF">G7067_04680</name>
</gene>
<dbReference type="Proteomes" id="UP000501387">
    <property type="component" value="Chromosome"/>
</dbReference>
<keyword evidence="1" id="KW-0328">Glycosyltransferase</keyword>
<reference evidence="4 5" key="1">
    <citation type="submission" date="2020-03" db="EMBL/GenBank/DDBJ databases">
        <title>Leucobacter sp. nov., isolated from beetles.</title>
        <authorList>
            <person name="Hyun D.-W."/>
            <person name="Bae J.-W."/>
        </authorList>
    </citation>
    <scope>NUCLEOTIDE SEQUENCE [LARGE SCALE GENOMIC DNA]</scope>
    <source>
        <strain evidence="4 5">HDW9B</strain>
    </source>
</reference>
<feature type="domain" description="Glycosyltransferase subfamily 4-like N-terminal" evidence="3">
    <location>
        <begin position="18"/>
        <end position="196"/>
    </location>
</feature>
<evidence type="ECO:0000259" key="3">
    <source>
        <dbReference type="Pfam" id="PF13579"/>
    </source>
</evidence>
<dbReference type="PANTHER" id="PTHR12526">
    <property type="entry name" value="GLYCOSYLTRANSFERASE"/>
    <property type="match status" value="1"/>
</dbReference>
<sequence>MRILLICPFFPPENKISAVRVAKFAENWAEAGHEVRVLTRETPATGLAEPHHSNISIHRAQDPFARLAPTAPARLAKRRRLFAIARALYSRALSLVWPDLFRSWGKAAQSLAMDDTWRPDVVVASGGPFTALRVGSKLAKNFDVPFVIDYRDLLATSTYYQFGALRHRLDMAVENRIARQASLLATVSDPLAEELKISYDRPTVVVLNGYDPNDFKNLRYEPKPGPLRIVHCGWVRPDRRDPGPFLRGVHQLLQESPELEIEVDFYGPPPGTVLRLISELNLERVVSYRGQVNHATSLALQAEADALLLLLWNDPGERGVFSGKVFEYVGADRPIIMTGYESSVAAELISQNDLGIVTNDSQRIASYLRELANEKLTTGKVAGPGFPEANEYTRDVQSQHFLNAIESAISPERHSSAG</sequence>
<dbReference type="EMBL" id="CP049934">
    <property type="protein sequence ID" value="QIM15870.1"/>
    <property type="molecule type" value="Genomic_DNA"/>
</dbReference>
<dbReference type="Pfam" id="PF13579">
    <property type="entry name" value="Glyco_trans_4_4"/>
    <property type="match status" value="1"/>
</dbReference>
<proteinExistence type="predicted"/>
<keyword evidence="2 4" id="KW-0808">Transferase</keyword>
<dbReference type="PANTHER" id="PTHR12526:SF636">
    <property type="entry name" value="BLL3647 PROTEIN"/>
    <property type="match status" value="1"/>
</dbReference>